<dbReference type="AlphaFoldDB" id="A0AA42C9K1"/>
<evidence type="ECO:0000313" key="1">
    <source>
        <dbReference type="EMBL" id="MCW0484081.1"/>
    </source>
</evidence>
<reference evidence="1" key="1">
    <citation type="submission" date="2022-10" db="EMBL/GenBank/DDBJ databases">
        <title>Gaoshiqiia sediminis gen. nov., sp. nov., isolated from coastal sediment.</title>
        <authorList>
            <person name="Yu W.X."/>
            <person name="Mu D.S."/>
            <person name="Du J.Z."/>
            <person name="Liang Y.Q."/>
        </authorList>
    </citation>
    <scope>NUCLEOTIDE SEQUENCE</scope>
    <source>
        <strain evidence="1">A06</strain>
    </source>
</reference>
<evidence type="ECO:0000313" key="2">
    <source>
        <dbReference type="Proteomes" id="UP001163821"/>
    </source>
</evidence>
<accession>A0AA42C9K1</accession>
<keyword evidence="2" id="KW-1185">Reference proteome</keyword>
<organism evidence="1 2">
    <name type="scientific">Gaoshiqia sediminis</name>
    <dbReference type="NCBI Taxonomy" id="2986998"/>
    <lineage>
        <taxon>Bacteria</taxon>
        <taxon>Pseudomonadati</taxon>
        <taxon>Bacteroidota</taxon>
        <taxon>Bacteroidia</taxon>
        <taxon>Marinilabiliales</taxon>
        <taxon>Prolixibacteraceae</taxon>
        <taxon>Gaoshiqia</taxon>
    </lineage>
</organism>
<sequence length="99" mass="11633">MISFADLGIEIEPEGYTEEKISINDIVNVEIEVIDFRRDVATKNGERYVVRINYESRARIFFTQSKRIIAALENEKIKFPFRTTIKTYKAGEKRGYMFT</sequence>
<dbReference type="Proteomes" id="UP001163821">
    <property type="component" value="Unassembled WGS sequence"/>
</dbReference>
<gene>
    <name evidence="1" type="ORF">N2K84_15165</name>
</gene>
<name>A0AA42C9K1_9BACT</name>
<comment type="caution">
    <text evidence="1">The sequence shown here is derived from an EMBL/GenBank/DDBJ whole genome shotgun (WGS) entry which is preliminary data.</text>
</comment>
<protein>
    <submittedName>
        <fullName evidence="1">Uncharacterized protein</fullName>
    </submittedName>
</protein>
<proteinExistence type="predicted"/>
<dbReference type="EMBL" id="JAPAAF010000028">
    <property type="protein sequence ID" value="MCW0484081.1"/>
    <property type="molecule type" value="Genomic_DNA"/>
</dbReference>
<dbReference type="RefSeq" id="WP_282592673.1">
    <property type="nucleotide sequence ID" value="NZ_JAPAAF010000028.1"/>
</dbReference>